<name>M6HPM2_LEPIR</name>
<dbReference type="PROSITE" id="PS51273">
    <property type="entry name" value="GATASE_TYPE_1"/>
    <property type="match status" value="1"/>
</dbReference>
<sequence length="158" mass="17894">MKFGHRGGNQPVKNLETGQVEITSQNHGFAVIDDQKQDEPISFLNLNDHTVEGILKSGYPLLTVQYHPESAPGPNDSRYLFQKFYDLVEKQKRLKLMTEFTQLPDRILGLPVGKDFSIEALVKDVWNPETDDLFPPKNFLGIGYGLNFYAIARKTGLL</sequence>
<evidence type="ECO:0000313" key="3">
    <source>
        <dbReference type="Proteomes" id="UP000012089"/>
    </source>
</evidence>
<dbReference type="Gene3D" id="3.40.50.880">
    <property type="match status" value="1"/>
</dbReference>
<protein>
    <submittedName>
        <fullName evidence="2">Carbamoyl-phosphate synthase pyrimidine-specific small chain domain protein</fullName>
    </submittedName>
</protein>
<accession>M6HPM2</accession>
<dbReference type="EMBL" id="AFMF02000017">
    <property type="protein sequence ID" value="EMM97332.1"/>
    <property type="molecule type" value="Genomic_DNA"/>
</dbReference>
<dbReference type="AlphaFoldDB" id="M6HPM2"/>
<comment type="caution">
    <text evidence="2">The sequence shown here is derived from an EMBL/GenBank/DDBJ whole genome shotgun (WGS) entry which is preliminary data.</text>
</comment>
<evidence type="ECO:0000259" key="1">
    <source>
        <dbReference type="Pfam" id="PF00117"/>
    </source>
</evidence>
<organism evidence="2 3">
    <name type="scientific">Leptospira interrogans serovar Zanoni str. LT2156</name>
    <dbReference type="NCBI Taxonomy" id="1001601"/>
    <lineage>
        <taxon>Bacteria</taxon>
        <taxon>Pseudomonadati</taxon>
        <taxon>Spirochaetota</taxon>
        <taxon>Spirochaetia</taxon>
        <taxon>Leptospirales</taxon>
        <taxon>Leptospiraceae</taxon>
        <taxon>Leptospira</taxon>
    </lineage>
</organism>
<feature type="domain" description="Glutamine amidotransferase" evidence="1">
    <location>
        <begin position="2"/>
        <end position="86"/>
    </location>
</feature>
<reference evidence="2 3" key="1">
    <citation type="submission" date="2013-01" db="EMBL/GenBank/DDBJ databases">
        <authorList>
            <person name="Harkins D.M."/>
            <person name="Durkin A.S."/>
            <person name="Brinkac L.M."/>
            <person name="Haft D.H."/>
            <person name="Selengut J.D."/>
            <person name="Sanka R."/>
            <person name="DePew J."/>
            <person name="Purushe J."/>
            <person name="Tulsiani S.M."/>
            <person name="Graham G.C."/>
            <person name="Burns M.-A."/>
            <person name="Dohnt M.F."/>
            <person name="Smythe L.D."/>
            <person name="McKay D.B."/>
            <person name="Craig S.B."/>
            <person name="Vinetz J.M."/>
            <person name="Sutton G.G."/>
            <person name="Nierman W.C."/>
            <person name="Fouts D.E."/>
        </authorList>
    </citation>
    <scope>NUCLEOTIDE SEQUENCE [LARGE SCALE GENOMIC DNA]</scope>
    <source>
        <strain evidence="2 3">LT2156</strain>
    </source>
</reference>
<dbReference type="InterPro" id="IPR017926">
    <property type="entry name" value="GATASE"/>
</dbReference>
<proteinExistence type="predicted"/>
<evidence type="ECO:0000313" key="2">
    <source>
        <dbReference type="EMBL" id="EMM97332.1"/>
    </source>
</evidence>
<dbReference type="SUPFAM" id="SSF52317">
    <property type="entry name" value="Class I glutamine amidotransferase-like"/>
    <property type="match status" value="1"/>
</dbReference>
<dbReference type="InterPro" id="IPR029062">
    <property type="entry name" value="Class_I_gatase-like"/>
</dbReference>
<dbReference type="Pfam" id="PF00117">
    <property type="entry name" value="GATase"/>
    <property type="match status" value="1"/>
</dbReference>
<dbReference type="Proteomes" id="UP000012089">
    <property type="component" value="Unassembled WGS sequence"/>
</dbReference>
<gene>
    <name evidence="2" type="ORF">LEP1GSC158_2687</name>
</gene>